<dbReference type="Gene3D" id="3.80.10.10">
    <property type="entry name" value="Ribonuclease Inhibitor"/>
    <property type="match status" value="1"/>
</dbReference>
<reference evidence="1" key="1">
    <citation type="submission" date="2019-10" db="EMBL/GenBank/DDBJ databases">
        <authorList>
            <consortium name="DOE Joint Genome Institute"/>
            <person name="Kuo A."/>
            <person name="Miyauchi S."/>
            <person name="Kiss E."/>
            <person name="Drula E."/>
            <person name="Kohler A."/>
            <person name="Sanchez-Garcia M."/>
            <person name="Andreopoulos B."/>
            <person name="Barry K.W."/>
            <person name="Bonito G."/>
            <person name="Buee M."/>
            <person name="Carver A."/>
            <person name="Chen C."/>
            <person name="Cichocki N."/>
            <person name="Clum A."/>
            <person name="Culley D."/>
            <person name="Crous P.W."/>
            <person name="Fauchery L."/>
            <person name="Girlanda M."/>
            <person name="Hayes R."/>
            <person name="Keri Z."/>
            <person name="LaButti K."/>
            <person name="Lipzen A."/>
            <person name="Lombard V."/>
            <person name="Magnuson J."/>
            <person name="Maillard F."/>
            <person name="Morin E."/>
            <person name="Murat C."/>
            <person name="Nolan M."/>
            <person name="Ohm R."/>
            <person name="Pangilinan J."/>
            <person name="Pereira M."/>
            <person name="Perotto S."/>
            <person name="Peter M."/>
            <person name="Riley R."/>
            <person name="Sitrit Y."/>
            <person name="Stielow B."/>
            <person name="Szollosi G."/>
            <person name="Zifcakova L."/>
            <person name="Stursova M."/>
            <person name="Spatafora J.W."/>
            <person name="Tedersoo L."/>
            <person name="Vaario L.-M."/>
            <person name="Yamada A."/>
            <person name="Yan M."/>
            <person name="Wang P."/>
            <person name="Xu J."/>
            <person name="Bruns T."/>
            <person name="Baldrian P."/>
            <person name="Vilgalys R."/>
            <person name="Henrissat B."/>
            <person name="Grigoriev I.V."/>
            <person name="Hibbett D."/>
            <person name="Nagy L.G."/>
            <person name="Martin F.M."/>
        </authorList>
    </citation>
    <scope>NUCLEOTIDE SEQUENCE</scope>
    <source>
        <strain evidence="1">BED1</strain>
    </source>
</reference>
<reference evidence="1" key="2">
    <citation type="journal article" date="2020" name="Nat. Commun.">
        <title>Large-scale genome sequencing of mycorrhizal fungi provides insights into the early evolution of symbiotic traits.</title>
        <authorList>
            <person name="Miyauchi S."/>
            <person name="Kiss E."/>
            <person name="Kuo A."/>
            <person name="Drula E."/>
            <person name="Kohler A."/>
            <person name="Sanchez-Garcia M."/>
            <person name="Morin E."/>
            <person name="Andreopoulos B."/>
            <person name="Barry K.W."/>
            <person name="Bonito G."/>
            <person name="Buee M."/>
            <person name="Carver A."/>
            <person name="Chen C."/>
            <person name="Cichocki N."/>
            <person name="Clum A."/>
            <person name="Culley D."/>
            <person name="Crous P.W."/>
            <person name="Fauchery L."/>
            <person name="Girlanda M."/>
            <person name="Hayes R.D."/>
            <person name="Keri Z."/>
            <person name="LaButti K."/>
            <person name="Lipzen A."/>
            <person name="Lombard V."/>
            <person name="Magnuson J."/>
            <person name="Maillard F."/>
            <person name="Murat C."/>
            <person name="Nolan M."/>
            <person name="Ohm R.A."/>
            <person name="Pangilinan J."/>
            <person name="Pereira M.F."/>
            <person name="Perotto S."/>
            <person name="Peter M."/>
            <person name="Pfister S."/>
            <person name="Riley R."/>
            <person name="Sitrit Y."/>
            <person name="Stielow J.B."/>
            <person name="Szollosi G."/>
            <person name="Zifcakova L."/>
            <person name="Stursova M."/>
            <person name="Spatafora J.W."/>
            <person name="Tedersoo L."/>
            <person name="Vaario L.M."/>
            <person name="Yamada A."/>
            <person name="Yan M."/>
            <person name="Wang P."/>
            <person name="Xu J."/>
            <person name="Bruns T."/>
            <person name="Baldrian P."/>
            <person name="Vilgalys R."/>
            <person name="Dunand C."/>
            <person name="Henrissat B."/>
            <person name="Grigoriev I.V."/>
            <person name="Hibbett D."/>
            <person name="Nagy L.G."/>
            <person name="Martin F.M."/>
        </authorList>
    </citation>
    <scope>NUCLEOTIDE SEQUENCE</scope>
    <source>
        <strain evidence="1">BED1</strain>
    </source>
</reference>
<name>A0AAD4BXH3_BOLED</name>
<dbReference type="AlphaFoldDB" id="A0AAD4BXH3"/>
<organism evidence="1 2">
    <name type="scientific">Boletus edulis BED1</name>
    <dbReference type="NCBI Taxonomy" id="1328754"/>
    <lineage>
        <taxon>Eukaryota</taxon>
        <taxon>Fungi</taxon>
        <taxon>Dikarya</taxon>
        <taxon>Basidiomycota</taxon>
        <taxon>Agaricomycotina</taxon>
        <taxon>Agaricomycetes</taxon>
        <taxon>Agaricomycetidae</taxon>
        <taxon>Boletales</taxon>
        <taxon>Boletineae</taxon>
        <taxon>Boletaceae</taxon>
        <taxon>Boletoideae</taxon>
        <taxon>Boletus</taxon>
    </lineage>
</organism>
<feature type="non-terminal residue" evidence="1">
    <location>
        <position position="1"/>
    </location>
</feature>
<protein>
    <recommendedName>
        <fullName evidence="3">F-box domain-containing protein</fullName>
    </recommendedName>
</protein>
<dbReference type="EMBL" id="WHUW01000009">
    <property type="protein sequence ID" value="KAF8442476.1"/>
    <property type="molecule type" value="Genomic_DNA"/>
</dbReference>
<evidence type="ECO:0000313" key="2">
    <source>
        <dbReference type="Proteomes" id="UP001194468"/>
    </source>
</evidence>
<dbReference type="InterPro" id="IPR032675">
    <property type="entry name" value="LRR_dom_sf"/>
</dbReference>
<accession>A0AAD4BXH3</accession>
<proteinExistence type="predicted"/>
<sequence>MHHALEIEEILLNIFDHCDYTSGDWRYRDKPTLASLARTCRTFKEPALNLLWEELIHLSPLAQCLPESSHFINDEALYSFSRPLTQTEWDTLQSYTCRIRSIVKFYCGLDWESAVTFLDPPATRPLFPNLRTLSCDYRDETMALLNLPLPSLISLEVTFQDSRLFRSSLKLFPKFSPNIRKIDVFVDDLAGAATFSKIEPNYICRWKNLTSVVCCQFALDVHELAHLSRMPALTELHFMLSATLSPFDSPLFFPSLHNLTLDSQSLKPISRLLSQIRLPVVRSFTASVCDCPSRLQFSSFWPSFRTASTGHTVERLKLTHSYDPSPNFTRSESPLLGFEDFQPCLAFSNLRLMDINVGWNVDLTDGDLLMLASAWPCLEELSINMDWGWNTPAGITPNGLLRLLESCQSLKCAALVIDPRGYTESLRSEESIGLTPRREFTFRVLDSIIEAESVPAMATFFASISPRTDFFLSVIRTAMVNTE</sequence>
<evidence type="ECO:0008006" key="3">
    <source>
        <dbReference type="Google" id="ProtNLM"/>
    </source>
</evidence>
<comment type="caution">
    <text evidence="1">The sequence shown here is derived from an EMBL/GenBank/DDBJ whole genome shotgun (WGS) entry which is preliminary data.</text>
</comment>
<evidence type="ECO:0000313" key="1">
    <source>
        <dbReference type="EMBL" id="KAF8442476.1"/>
    </source>
</evidence>
<gene>
    <name evidence="1" type="ORF">L210DRAFT_3446819</name>
</gene>
<dbReference type="Proteomes" id="UP001194468">
    <property type="component" value="Unassembled WGS sequence"/>
</dbReference>
<keyword evidence="2" id="KW-1185">Reference proteome</keyword>